<sequence>MSRRDSDGAVTGARRLPVASVDPAPAREETDNAQSKIKDGMLELASGNAVLVMTNCAAMEDRKGRRDLCVPVLRGETGGREVDVMRDIVSGYKGFF</sequence>
<accession>A0AAV4DFP7</accession>
<feature type="region of interest" description="Disordered" evidence="1">
    <location>
        <begin position="1"/>
        <end position="34"/>
    </location>
</feature>
<name>A0AAV4DFP7_9GAST</name>
<dbReference type="AlphaFoldDB" id="A0AAV4DFP7"/>
<protein>
    <submittedName>
        <fullName evidence="2">Uncharacterized protein</fullName>
    </submittedName>
</protein>
<evidence type="ECO:0000256" key="1">
    <source>
        <dbReference type="SAM" id="MobiDB-lite"/>
    </source>
</evidence>
<dbReference type="Proteomes" id="UP000735302">
    <property type="component" value="Unassembled WGS sequence"/>
</dbReference>
<evidence type="ECO:0000313" key="2">
    <source>
        <dbReference type="EMBL" id="GFO43113.1"/>
    </source>
</evidence>
<dbReference type="EMBL" id="BLXT01007857">
    <property type="protein sequence ID" value="GFO43113.1"/>
    <property type="molecule type" value="Genomic_DNA"/>
</dbReference>
<feature type="compositionally biased region" description="Basic and acidic residues" evidence="1">
    <location>
        <begin position="25"/>
        <end position="34"/>
    </location>
</feature>
<proteinExistence type="predicted"/>
<gene>
    <name evidence="2" type="ORF">PoB_006961800</name>
</gene>
<reference evidence="2 3" key="1">
    <citation type="journal article" date="2021" name="Elife">
        <title>Chloroplast acquisition without the gene transfer in kleptoplastic sea slugs, Plakobranchus ocellatus.</title>
        <authorList>
            <person name="Maeda T."/>
            <person name="Takahashi S."/>
            <person name="Yoshida T."/>
            <person name="Shimamura S."/>
            <person name="Takaki Y."/>
            <person name="Nagai Y."/>
            <person name="Toyoda A."/>
            <person name="Suzuki Y."/>
            <person name="Arimoto A."/>
            <person name="Ishii H."/>
            <person name="Satoh N."/>
            <person name="Nishiyama T."/>
            <person name="Hasebe M."/>
            <person name="Maruyama T."/>
            <person name="Minagawa J."/>
            <person name="Obokata J."/>
            <person name="Shigenobu S."/>
        </authorList>
    </citation>
    <scope>NUCLEOTIDE SEQUENCE [LARGE SCALE GENOMIC DNA]</scope>
</reference>
<comment type="caution">
    <text evidence="2">The sequence shown here is derived from an EMBL/GenBank/DDBJ whole genome shotgun (WGS) entry which is preliminary data.</text>
</comment>
<keyword evidence="3" id="KW-1185">Reference proteome</keyword>
<organism evidence="2 3">
    <name type="scientific">Plakobranchus ocellatus</name>
    <dbReference type="NCBI Taxonomy" id="259542"/>
    <lineage>
        <taxon>Eukaryota</taxon>
        <taxon>Metazoa</taxon>
        <taxon>Spiralia</taxon>
        <taxon>Lophotrochozoa</taxon>
        <taxon>Mollusca</taxon>
        <taxon>Gastropoda</taxon>
        <taxon>Heterobranchia</taxon>
        <taxon>Euthyneura</taxon>
        <taxon>Panpulmonata</taxon>
        <taxon>Sacoglossa</taxon>
        <taxon>Placobranchoidea</taxon>
        <taxon>Plakobranchidae</taxon>
        <taxon>Plakobranchus</taxon>
    </lineage>
</organism>
<evidence type="ECO:0000313" key="3">
    <source>
        <dbReference type="Proteomes" id="UP000735302"/>
    </source>
</evidence>